<dbReference type="PANTHER" id="PTHR15301:SF3">
    <property type="entry name" value="PROTEIN NSG1-RELATED"/>
    <property type="match status" value="1"/>
</dbReference>
<keyword evidence="6 8" id="KW-0472">Membrane</keyword>
<dbReference type="AlphaFoldDB" id="A0A0L0T4Y8"/>
<keyword evidence="3 8" id="KW-0812">Transmembrane</keyword>
<feature type="transmembrane region" description="Helical" evidence="8">
    <location>
        <begin position="342"/>
        <end position="367"/>
    </location>
</feature>
<dbReference type="OrthoDB" id="205546at2759"/>
<feature type="transmembrane region" description="Helical" evidence="8">
    <location>
        <begin position="379"/>
        <end position="401"/>
    </location>
</feature>
<feature type="transmembrane region" description="Helical" evidence="8">
    <location>
        <begin position="317"/>
        <end position="335"/>
    </location>
</feature>
<feature type="region of interest" description="Disordered" evidence="7">
    <location>
        <begin position="1"/>
        <end position="34"/>
    </location>
</feature>
<evidence type="ECO:0000256" key="4">
    <source>
        <dbReference type="ARBA" id="ARBA00022824"/>
    </source>
</evidence>
<sequence>MAAALARHPRNDDDDAHAPPLHDGPPAPRDLAHSRPPAKLADAVRAVARTTADRPWLVPTSLFLLGYALSLLVVNLHTQHHVTHYDRLGSAATSARITGVPPPPPLPPPALGTILTRPPRFAHSWLPLVGAVSAVIVGIAYLIADARAGDLGRRPPSAAATAGLLSRRGSVSEAAGRFLVVSLSSTSLASLVAPTQRTDTCPLPPRWGSSSNSAAPSRTASSTGVRRGGGPRMVLLDDADVADPDDVEDELSGAANVAPGSIGPPAVGATAAAAEGDPPRTSATARLRYRSKRGLILRCLGGVVGINYAVSKVPAHPYLLSAALLALALAVFSMVDRTRRGFLVSLFVAAVGTLVCHSLTLAGYLAFVQPDLLGTIKAWVPVLIFTTAVGVGSAARVLLVVAARPVVPSARVGAVATPR</sequence>
<evidence type="ECO:0000313" key="10">
    <source>
        <dbReference type="Proteomes" id="UP000054350"/>
    </source>
</evidence>
<proteinExistence type="inferred from homology"/>
<reference evidence="10" key="2">
    <citation type="submission" date="2009-11" db="EMBL/GenBank/DDBJ databases">
        <title>The Genome Sequence of Allomyces macrogynus strain ATCC 38327.</title>
        <authorList>
            <consortium name="The Broad Institute Genome Sequencing Platform"/>
            <person name="Russ C."/>
            <person name="Cuomo C."/>
            <person name="Shea T."/>
            <person name="Young S.K."/>
            <person name="Zeng Q."/>
            <person name="Koehrsen M."/>
            <person name="Haas B."/>
            <person name="Borodovsky M."/>
            <person name="Guigo R."/>
            <person name="Alvarado L."/>
            <person name="Berlin A."/>
            <person name="Borenstein D."/>
            <person name="Chen Z."/>
            <person name="Engels R."/>
            <person name="Freedman E."/>
            <person name="Gellesch M."/>
            <person name="Goldberg J."/>
            <person name="Griggs A."/>
            <person name="Gujja S."/>
            <person name="Heiman D."/>
            <person name="Hepburn T."/>
            <person name="Howarth C."/>
            <person name="Jen D."/>
            <person name="Larson L."/>
            <person name="Lewis B."/>
            <person name="Mehta T."/>
            <person name="Park D."/>
            <person name="Pearson M."/>
            <person name="Roberts A."/>
            <person name="Saif S."/>
            <person name="Shenoy N."/>
            <person name="Sisk P."/>
            <person name="Stolte C."/>
            <person name="Sykes S."/>
            <person name="Walk T."/>
            <person name="White J."/>
            <person name="Yandava C."/>
            <person name="Burger G."/>
            <person name="Gray M.W."/>
            <person name="Holland P.W.H."/>
            <person name="King N."/>
            <person name="Lang F.B.F."/>
            <person name="Roger A.J."/>
            <person name="Ruiz-Trillo I."/>
            <person name="Lander E."/>
            <person name="Nusbaum C."/>
        </authorList>
    </citation>
    <scope>NUCLEOTIDE SEQUENCE [LARGE SCALE GENOMIC DNA]</scope>
    <source>
        <strain evidence="10">ATCC 38327</strain>
    </source>
</reference>
<dbReference type="EMBL" id="GG745363">
    <property type="protein sequence ID" value="KNE69873.1"/>
    <property type="molecule type" value="Genomic_DNA"/>
</dbReference>
<dbReference type="GO" id="GO:0005789">
    <property type="term" value="C:endoplasmic reticulum membrane"/>
    <property type="evidence" value="ECO:0007669"/>
    <property type="project" value="UniProtKB-SubCell"/>
</dbReference>
<keyword evidence="4" id="KW-0256">Endoplasmic reticulum</keyword>
<dbReference type="STRING" id="578462.A0A0L0T4Y8"/>
<evidence type="ECO:0000256" key="3">
    <source>
        <dbReference type="ARBA" id="ARBA00022692"/>
    </source>
</evidence>
<feature type="region of interest" description="Disordered" evidence="7">
    <location>
        <begin position="196"/>
        <end position="231"/>
    </location>
</feature>
<comment type="subcellular location">
    <subcellularLocation>
        <location evidence="1">Endoplasmic reticulum membrane</location>
        <topology evidence="1">Multi-pass membrane protein</topology>
    </subcellularLocation>
</comment>
<keyword evidence="10" id="KW-1185">Reference proteome</keyword>
<dbReference type="GO" id="GO:0016126">
    <property type="term" value="P:sterol biosynthetic process"/>
    <property type="evidence" value="ECO:0007669"/>
    <property type="project" value="TreeGrafter"/>
</dbReference>
<gene>
    <name evidence="9" type="ORF">AMAG_14720</name>
</gene>
<name>A0A0L0T4Y8_ALLM3</name>
<protein>
    <submittedName>
        <fullName evidence="9">Uncharacterized protein</fullName>
    </submittedName>
</protein>
<evidence type="ECO:0000256" key="1">
    <source>
        <dbReference type="ARBA" id="ARBA00004477"/>
    </source>
</evidence>
<evidence type="ECO:0000256" key="8">
    <source>
        <dbReference type="SAM" id="Phobius"/>
    </source>
</evidence>
<feature type="compositionally biased region" description="Polar residues" evidence="7">
    <location>
        <begin position="208"/>
        <end position="224"/>
    </location>
</feature>
<dbReference type="Proteomes" id="UP000054350">
    <property type="component" value="Unassembled WGS sequence"/>
</dbReference>
<evidence type="ECO:0000256" key="6">
    <source>
        <dbReference type="ARBA" id="ARBA00023136"/>
    </source>
</evidence>
<dbReference type="eggNOG" id="KOG4363">
    <property type="taxonomic scope" value="Eukaryota"/>
</dbReference>
<comment type="similarity">
    <text evidence="2">Belongs to the INSIG family.</text>
</comment>
<dbReference type="PANTHER" id="PTHR15301">
    <property type="entry name" value="INSULIN-INDUCED GENE 1"/>
    <property type="match status" value="1"/>
</dbReference>
<evidence type="ECO:0000256" key="7">
    <source>
        <dbReference type="SAM" id="MobiDB-lite"/>
    </source>
</evidence>
<evidence type="ECO:0000256" key="2">
    <source>
        <dbReference type="ARBA" id="ARBA00007475"/>
    </source>
</evidence>
<evidence type="ECO:0000256" key="5">
    <source>
        <dbReference type="ARBA" id="ARBA00022989"/>
    </source>
</evidence>
<organism evidence="9 10">
    <name type="scientific">Allomyces macrogynus (strain ATCC 38327)</name>
    <name type="common">Allomyces javanicus var. macrogynus</name>
    <dbReference type="NCBI Taxonomy" id="578462"/>
    <lineage>
        <taxon>Eukaryota</taxon>
        <taxon>Fungi</taxon>
        <taxon>Fungi incertae sedis</taxon>
        <taxon>Blastocladiomycota</taxon>
        <taxon>Blastocladiomycetes</taxon>
        <taxon>Blastocladiales</taxon>
        <taxon>Blastocladiaceae</taxon>
        <taxon>Allomyces</taxon>
    </lineage>
</organism>
<evidence type="ECO:0000313" key="9">
    <source>
        <dbReference type="EMBL" id="KNE69873.1"/>
    </source>
</evidence>
<feature type="transmembrane region" description="Helical" evidence="8">
    <location>
        <begin position="295"/>
        <end position="311"/>
    </location>
</feature>
<dbReference type="VEuPathDB" id="FungiDB:AMAG_14720"/>
<feature type="transmembrane region" description="Helical" evidence="8">
    <location>
        <begin position="56"/>
        <end position="76"/>
    </location>
</feature>
<dbReference type="Pfam" id="PF07281">
    <property type="entry name" value="INSIG"/>
    <property type="match status" value="1"/>
</dbReference>
<accession>A0A0L0T4Y8</accession>
<reference evidence="9 10" key="1">
    <citation type="submission" date="2009-11" db="EMBL/GenBank/DDBJ databases">
        <title>Annotation of Allomyces macrogynus ATCC 38327.</title>
        <authorList>
            <consortium name="The Broad Institute Genome Sequencing Platform"/>
            <person name="Russ C."/>
            <person name="Cuomo C."/>
            <person name="Burger G."/>
            <person name="Gray M.W."/>
            <person name="Holland P.W.H."/>
            <person name="King N."/>
            <person name="Lang F.B.F."/>
            <person name="Roger A.J."/>
            <person name="Ruiz-Trillo I."/>
            <person name="Young S.K."/>
            <person name="Zeng Q."/>
            <person name="Gargeya S."/>
            <person name="Fitzgerald M."/>
            <person name="Haas B."/>
            <person name="Abouelleil A."/>
            <person name="Alvarado L."/>
            <person name="Arachchi H.M."/>
            <person name="Berlin A."/>
            <person name="Chapman S.B."/>
            <person name="Gearin G."/>
            <person name="Goldberg J."/>
            <person name="Griggs A."/>
            <person name="Gujja S."/>
            <person name="Hansen M."/>
            <person name="Heiman D."/>
            <person name="Howarth C."/>
            <person name="Larimer J."/>
            <person name="Lui A."/>
            <person name="MacDonald P.J.P."/>
            <person name="McCowen C."/>
            <person name="Montmayeur A."/>
            <person name="Murphy C."/>
            <person name="Neiman D."/>
            <person name="Pearson M."/>
            <person name="Priest M."/>
            <person name="Roberts A."/>
            <person name="Saif S."/>
            <person name="Shea T."/>
            <person name="Sisk P."/>
            <person name="Stolte C."/>
            <person name="Sykes S."/>
            <person name="Wortman J."/>
            <person name="Nusbaum C."/>
            <person name="Birren B."/>
        </authorList>
    </citation>
    <scope>NUCLEOTIDE SEQUENCE [LARGE SCALE GENOMIC DNA]</scope>
    <source>
        <strain evidence="9 10">ATCC 38327</strain>
    </source>
</reference>
<dbReference type="InterPro" id="IPR025929">
    <property type="entry name" value="INSIG_fam"/>
</dbReference>
<keyword evidence="5 8" id="KW-1133">Transmembrane helix</keyword>
<feature type="transmembrane region" description="Helical" evidence="8">
    <location>
        <begin position="125"/>
        <end position="144"/>
    </location>
</feature>